<dbReference type="Proteomes" id="UP000317265">
    <property type="component" value="Unassembled WGS sequence"/>
</dbReference>
<sequence>MSENFDDVELIKRRKLIELQRRIAEEKRRREEEERKQNILRVILTPEARSRLTNIRMVKPEFAAQLELQLISLAQQGKLPIPLTDEQLKSILMELQEKKKDIKITWM</sequence>
<gene>
    <name evidence="5" type="ORF">DSO09_01055</name>
    <name evidence="4" type="ORF">EF809_03175</name>
</gene>
<organism evidence="5 7">
    <name type="scientific">Thermoproteota archaeon</name>
    <dbReference type="NCBI Taxonomy" id="2056631"/>
    <lineage>
        <taxon>Archaea</taxon>
        <taxon>Thermoproteota</taxon>
    </lineage>
</organism>
<reference evidence="4 6" key="2">
    <citation type="journal article" date="2019" name="Nat. Microbiol.">
        <title>Wide diversity of methane and short-chain alkane metabolisms in uncultured archaea.</title>
        <authorList>
            <person name="Borrel G."/>
            <person name="Adam P.S."/>
            <person name="McKay L.J."/>
            <person name="Chen L.X."/>
            <person name="Sierra-Garcia I.N."/>
            <person name="Sieber C.M."/>
            <person name="Letourneur Q."/>
            <person name="Ghozlane A."/>
            <person name="Andersen G.L."/>
            <person name="Li W.J."/>
            <person name="Hallam S.J."/>
            <person name="Muyzer G."/>
            <person name="de Oliveira V.M."/>
            <person name="Inskeep W.P."/>
            <person name="Banfield J.F."/>
            <person name="Gribaldo S."/>
        </authorList>
    </citation>
    <scope>NUCLEOTIDE SEQUENCE [LARGE SCALE GENOMIC DNA]</scope>
    <source>
        <strain evidence="4">Verst-YHS</strain>
    </source>
</reference>
<dbReference type="AlphaFoldDB" id="A0A523BGW6"/>
<dbReference type="EMBL" id="RXIH01000026">
    <property type="protein sequence ID" value="RZN56269.1"/>
    <property type="molecule type" value="Genomic_DNA"/>
</dbReference>
<dbReference type="SUPFAM" id="SSF46950">
    <property type="entry name" value="Double-stranded DNA-binding domain"/>
    <property type="match status" value="1"/>
</dbReference>
<evidence type="ECO:0000256" key="3">
    <source>
        <dbReference type="HAMAP-Rule" id="MF_00026"/>
    </source>
</evidence>
<proteinExistence type="inferred from homology"/>
<dbReference type="InterPro" id="IPR036883">
    <property type="entry name" value="PDCD5-like_sf"/>
</dbReference>
<accession>A0A523BGW6</accession>
<dbReference type="PIRSF" id="PIRSF015730">
    <property type="entry name" value="TFAR19"/>
    <property type="match status" value="1"/>
</dbReference>
<dbReference type="PANTHER" id="PTHR10840">
    <property type="entry name" value="PROGRAMMED CELL DEATH PROTEIN 5"/>
    <property type="match status" value="1"/>
</dbReference>
<protein>
    <recommendedName>
        <fullName evidence="3">DNA-binding protein DSO09_01055</fullName>
    </recommendedName>
</protein>
<keyword evidence="2 3" id="KW-0238">DNA-binding</keyword>
<dbReference type="InterPro" id="IPR022889">
    <property type="entry name" value="DNA_bind_arc"/>
</dbReference>
<dbReference type="Proteomes" id="UP000316080">
    <property type="component" value="Unassembled WGS sequence"/>
</dbReference>
<dbReference type="GO" id="GO:0003677">
    <property type="term" value="F:DNA binding"/>
    <property type="evidence" value="ECO:0007669"/>
    <property type="project" value="UniProtKB-UniRule"/>
</dbReference>
<dbReference type="InterPro" id="IPR002836">
    <property type="entry name" value="PDCD5-like"/>
</dbReference>
<dbReference type="HAMAP" id="MF_00026">
    <property type="entry name" value="dsDNA_bind"/>
    <property type="match status" value="1"/>
</dbReference>
<comment type="caution">
    <text evidence="5">The sequence shown here is derived from an EMBL/GenBank/DDBJ whole genome shotgun (WGS) entry which is preliminary data.</text>
</comment>
<comment type="similarity">
    <text evidence="1 3">Belongs to the PDCD5 family.</text>
</comment>
<evidence type="ECO:0000313" key="7">
    <source>
        <dbReference type="Proteomes" id="UP000317265"/>
    </source>
</evidence>
<evidence type="ECO:0000313" key="6">
    <source>
        <dbReference type="Proteomes" id="UP000316080"/>
    </source>
</evidence>
<name>A0A523BGW6_9CREN</name>
<evidence type="ECO:0000256" key="1">
    <source>
        <dbReference type="ARBA" id="ARBA00010490"/>
    </source>
</evidence>
<evidence type="ECO:0000313" key="4">
    <source>
        <dbReference type="EMBL" id="RZN56269.1"/>
    </source>
</evidence>
<evidence type="ECO:0000313" key="5">
    <source>
        <dbReference type="EMBL" id="TDA40171.1"/>
    </source>
</evidence>
<dbReference type="Pfam" id="PF01984">
    <property type="entry name" value="dsDNA_bind"/>
    <property type="match status" value="1"/>
</dbReference>
<dbReference type="NCBIfam" id="NF003268">
    <property type="entry name" value="PRK04239.1"/>
    <property type="match status" value="1"/>
</dbReference>
<dbReference type="PANTHER" id="PTHR10840:SF0">
    <property type="entry name" value="PROGRAMMED CELL DEATH PROTEIN 5"/>
    <property type="match status" value="1"/>
</dbReference>
<reference evidence="5 7" key="1">
    <citation type="journal article" date="2019" name="Nat. Microbiol.">
        <title>Expanding anaerobic alkane metabolism in the domain of Archaea.</title>
        <authorList>
            <person name="Wang Y."/>
            <person name="Wegener G."/>
            <person name="Hou J."/>
            <person name="Wang F."/>
            <person name="Xiao X."/>
        </authorList>
    </citation>
    <scope>NUCLEOTIDE SEQUENCE [LARGE SCALE GENOMIC DNA]</scope>
    <source>
        <strain evidence="5">WYZ-LMO11</strain>
    </source>
</reference>
<dbReference type="Gene3D" id="1.10.8.140">
    <property type="entry name" value="PDCD5-like"/>
    <property type="match status" value="1"/>
</dbReference>
<evidence type="ECO:0000256" key="2">
    <source>
        <dbReference type="ARBA" id="ARBA00023125"/>
    </source>
</evidence>
<dbReference type="GO" id="GO:0005829">
    <property type="term" value="C:cytosol"/>
    <property type="evidence" value="ECO:0007669"/>
    <property type="project" value="TreeGrafter"/>
</dbReference>
<dbReference type="EMBL" id="QNVI01000014">
    <property type="protein sequence ID" value="TDA40171.1"/>
    <property type="molecule type" value="Genomic_DNA"/>
</dbReference>